<dbReference type="Pfam" id="PF00578">
    <property type="entry name" value="AhpC-TSA"/>
    <property type="match status" value="1"/>
</dbReference>
<dbReference type="PANTHER" id="PTHR42852:SF17">
    <property type="entry name" value="THIOREDOXIN-LIKE PROTEIN HI_1115"/>
    <property type="match status" value="1"/>
</dbReference>
<dbReference type="GO" id="GO:0016209">
    <property type="term" value="F:antioxidant activity"/>
    <property type="evidence" value="ECO:0007669"/>
    <property type="project" value="InterPro"/>
</dbReference>
<dbReference type="AlphaFoldDB" id="A0A1F5VFR2"/>
<sequence>MKWIFIIIAAMVLGILLLYFLGGSLISEVTKDVVVEKRGEVLAASLGSPVPFFELSDLSGRMVKITDFLGEPLIVTFWTTWNVASADQIKILDDYLAKNDEALFKIIAVSSQEDKSAVANFINRGGYKVRVLLDETGEAGEKYEARNLPTTYFIDKDGVVRGVFIGVLSEKMLVEKAERMVK</sequence>
<dbReference type="CDD" id="cd02966">
    <property type="entry name" value="TlpA_like_family"/>
    <property type="match status" value="1"/>
</dbReference>
<dbReference type="GO" id="GO:0016491">
    <property type="term" value="F:oxidoreductase activity"/>
    <property type="evidence" value="ECO:0007669"/>
    <property type="project" value="InterPro"/>
</dbReference>
<dbReference type="STRING" id="1798325.A2834_02735"/>
<reference evidence="2 3" key="1">
    <citation type="journal article" date="2016" name="Nat. Commun.">
        <title>Thousands of microbial genomes shed light on interconnected biogeochemical processes in an aquifer system.</title>
        <authorList>
            <person name="Anantharaman K."/>
            <person name="Brown C.T."/>
            <person name="Hug L.A."/>
            <person name="Sharon I."/>
            <person name="Castelle C.J."/>
            <person name="Probst A.J."/>
            <person name="Thomas B.C."/>
            <person name="Singh A."/>
            <person name="Wilkins M.J."/>
            <person name="Karaoz U."/>
            <person name="Brodie E.L."/>
            <person name="Williams K.H."/>
            <person name="Hubbard S.S."/>
            <person name="Banfield J.F."/>
        </authorList>
    </citation>
    <scope>NUCLEOTIDE SEQUENCE [LARGE SCALE GENOMIC DNA]</scope>
</reference>
<evidence type="ECO:0000259" key="1">
    <source>
        <dbReference type="PROSITE" id="PS51352"/>
    </source>
</evidence>
<evidence type="ECO:0000313" key="2">
    <source>
        <dbReference type="EMBL" id="OGF62272.1"/>
    </source>
</evidence>
<dbReference type="PROSITE" id="PS51352">
    <property type="entry name" value="THIOREDOXIN_2"/>
    <property type="match status" value="1"/>
</dbReference>
<dbReference type="InterPro" id="IPR013766">
    <property type="entry name" value="Thioredoxin_domain"/>
</dbReference>
<comment type="caution">
    <text evidence="2">The sequence shown here is derived from an EMBL/GenBank/DDBJ whole genome shotgun (WGS) entry which is preliminary data.</text>
</comment>
<dbReference type="EMBL" id="MFHD01000020">
    <property type="protein sequence ID" value="OGF62272.1"/>
    <property type="molecule type" value="Genomic_DNA"/>
</dbReference>
<accession>A0A1F5VFR2</accession>
<dbReference type="InterPro" id="IPR050553">
    <property type="entry name" value="Thioredoxin_ResA/DsbE_sf"/>
</dbReference>
<name>A0A1F5VFR2_9BACT</name>
<dbReference type="SUPFAM" id="SSF52833">
    <property type="entry name" value="Thioredoxin-like"/>
    <property type="match status" value="1"/>
</dbReference>
<dbReference type="Gene3D" id="3.40.30.10">
    <property type="entry name" value="Glutaredoxin"/>
    <property type="match status" value="1"/>
</dbReference>
<feature type="domain" description="Thioredoxin" evidence="1">
    <location>
        <begin position="44"/>
        <end position="182"/>
    </location>
</feature>
<dbReference type="InterPro" id="IPR036249">
    <property type="entry name" value="Thioredoxin-like_sf"/>
</dbReference>
<gene>
    <name evidence="2" type="ORF">A2834_02735</name>
</gene>
<protein>
    <recommendedName>
        <fullName evidence="1">Thioredoxin domain-containing protein</fullName>
    </recommendedName>
</protein>
<dbReference type="InterPro" id="IPR000866">
    <property type="entry name" value="AhpC/TSA"/>
</dbReference>
<dbReference type="Proteomes" id="UP000179251">
    <property type="component" value="Unassembled WGS sequence"/>
</dbReference>
<organism evidence="2 3">
    <name type="scientific">Candidatus Giovannonibacteria bacterium RIFCSPHIGHO2_01_FULL_45_23</name>
    <dbReference type="NCBI Taxonomy" id="1798325"/>
    <lineage>
        <taxon>Bacteria</taxon>
        <taxon>Candidatus Giovannoniibacteriota</taxon>
    </lineage>
</organism>
<dbReference type="PANTHER" id="PTHR42852">
    <property type="entry name" value="THIOL:DISULFIDE INTERCHANGE PROTEIN DSBE"/>
    <property type="match status" value="1"/>
</dbReference>
<evidence type="ECO:0000313" key="3">
    <source>
        <dbReference type="Proteomes" id="UP000179251"/>
    </source>
</evidence>
<proteinExistence type="predicted"/>